<dbReference type="Proteomes" id="UP001375743">
    <property type="component" value="Unassembled WGS sequence"/>
</dbReference>
<evidence type="ECO:0000313" key="2">
    <source>
        <dbReference type="EMBL" id="MEK0082768.1"/>
    </source>
</evidence>
<feature type="domain" description="YhdP central" evidence="1">
    <location>
        <begin position="287"/>
        <end position="820"/>
    </location>
</feature>
<gene>
    <name evidence="2" type="ORF">U1T56_06380</name>
</gene>
<sequence length="1039" mass="109408">MPVRRIVRPLVAMLLLALALAAGIVAGLFWRLEQGPLSLAALQASLERLVARGSPFAVRFADPALAWSGESDTFALTVRDLELQSRTGQLVLKAPRAGIRVDAAALLLQQALVPVELVLDLPRMELARTGPRRLELGFAGQLATLPLLQATGSEGLTSLLAGAPEAGDPRLQRLQVIRIAAPTLRFEDEPSGRTFTARAAELRLEHDDAGWRASLGAEVGEGALAGRAVLAVAPGPSAKEQRFQLVLDQVPAQALAGLAPFLPAGALQGRFSGRLESSLSLSALEPGPGRFRLSASGMTLRWPEMFAETLTAERADVAGEIAAGWQMATIRDAELASGEVRLRASGELVLDQKAFRLDAAIEARNLDAAGIARFWPLQKASKARAWFAAHVAGGRAGQARLGLTAPLPWEQSGEPVAASLAFGFGGATLTWLDGMAPAQDVAGDGLLTPSRLDFTLQSGRIDEVELKSGSLAIEDVAVPDVPARLTAELRLSGPLRSALQMLDGERLRLPTKAGIDPARVGGQVEGRLGLRLPLHRGIEPKEVGFTLDAALHDAGLTDAFRNLAASGAELTLAGDEAALRLRGTVRVAGVPARLDWQERLVRGGPWRRRITVAGDIDAAAAGRLAVPWPDFLLGTVGAGATVTAPWQGARRVELDLDLTPATLSLPKLGLAKPAGTTGHVAATAMQSAPDRLDVEHVAVGFPGLALEAAAGIRTDPFDWRRLELERLQIGGSDLTAQLVKRDDGTVSGLVQAGRLDLRAWRERIASGGPEDTPLPPLDLGISAAEVRLAEAPLRAVAGRLERSGRAWRLVRLGGQLEGGAQASLDYRGDERGGEVSVRADDGGGLLEALGMRQTRIEGGRLALDAGVGAASGRVAGELGLRDFRLLDSPLLARIFTLTSFQGIASALSGQGIPIERLSVPFVWSGRRVEIENARLRGADIGARASGAIDLAARAIVLDGTVAPAYGFNRMLGQVPIVGDIMRGREADAALAATFSVRGDPAAPEITVNPLAALVPGIIRDLFRDLGDHVPADSPERDRQ</sequence>
<dbReference type="Pfam" id="PF13116">
    <property type="entry name" value="YhdP"/>
    <property type="match status" value="1"/>
</dbReference>
<evidence type="ECO:0000313" key="3">
    <source>
        <dbReference type="Proteomes" id="UP001375743"/>
    </source>
</evidence>
<name>A0ABU8XNL0_9PROT</name>
<keyword evidence="3" id="KW-1185">Reference proteome</keyword>
<accession>A0ABU8XNL0</accession>
<comment type="caution">
    <text evidence="2">The sequence shown here is derived from an EMBL/GenBank/DDBJ whole genome shotgun (WGS) entry which is preliminary data.</text>
</comment>
<protein>
    <submittedName>
        <fullName evidence="2">AsmA-like C-terminal domain-containing protein</fullName>
    </submittedName>
</protein>
<organism evidence="2 3">
    <name type="scientific">Benzoatithermus flavus</name>
    <dbReference type="NCBI Taxonomy" id="3108223"/>
    <lineage>
        <taxon>Bacteria</taxon>
        <taxon>Pseudomonadati</taxon>
        <taxon>Pseudomonadota</taxon>
        <taxon>Alphaproteobacteria</taxon>
        <taxon>Geminicoccales</taxon>
        <taxon>Geminicoccaceae</taxon>
        <taxon>Benzoatithermus</taxon>
    </lineage>
</organism>
<evidence type="ECO:0000259" key="1">
    <source>
        <dbReference type="Pfam" id="PF13116"/>
    </source>
</evidence>
<proteinExistence type="predicted"/>
<dbReference type="EMBL" id="JBBLZC010000005">
    <property type="protein sequence ID" value="MEK0082768.1"/>
    <property type="molecule type" value="Genomic_DNA"/>
</dbReference>
<dbReference type="InterPro" id="IPR025263">
    <property type="entry name" value="YhdP_central"/>
</dbReference>
<reference evidence="2 3" key="1">
    <citation type="submission" date="2024-01" db="EMBL/GenBank/DDBJ databases">
        <title>Multi-omics insights into the function and evolution of sodium benzoate biodegradation pathways in Benzoatithermus flavus gen. nov., sp. nov. from hot spring.</title>
        <authorList>
            <person name="Hu C.-J."/>
            <person name="Li W.-J."/>
        </authorList>
    </citation>
    <scope>NUCLEOTIDE SEQUENCE [LARGE SCALE GENOMIC DNA]</scope>
    <source>
        <strain evidence="2 3">SYSU G07066</strain>
    </source>
</reference>